<dbReference type="GO" id="GO:0000407">
    <property type="term" value="C:phagophore assembly site"/>
    <property type="evidence" value="ECO:0007669"/>
    <property type="project" value="TreeGrafter"/>
</dbReference>
<dbReference type="GO" id="GO:0034727">
    <property type="term" value="P:piecemeal microautophagy of the nucleus"/>
    <property type="evidence" value="ECO:0007669"/>
    <property type="project" value="TreeGrafter"/>
</dbReference>
<comment type="similarity">
    <text evidence="1 3">Belongs to the ATG13 family. Fungi subfamily.</text>
</comment>
<dbReference type="HOGENOM" id="CLU_1001118_0_0_1"/>
<evidence type="ECO:0000313" key="7">
    <source>
        <dbReference type="Proteomes" id="UP000027195"/>
    </source>
</evidence>
<evidence type="ECO:0000256" key="4">
    <source>
        <dbReference type="SAM" id="MobiDB-lite"/>
    </source>
</evidence>
<name>A0A067MM70_BOTB1</name>
<dbReference type="OrthoDB" id="70161at2759"/>
<dbReference type="InterPro" id="IPR018731">
    <property type="entry name" value="Atg13_N"/>
</dbReference>
<dbReference type="Proteomes" id="UP000027195">
    <property type="component" value="Unassembled WGS sequence"/>
</dbReference>
<sequence>MATPHPSIPFPSSASASPNTRADQIIYKFFTKLVLCIADARVTGGPNASGSNDLSVSSESREAVAVGAAAVTGDGPGRSNRVPKVDNSTSKPQIKSAPPPLHVSVILLIPTNAHAQGQVLVHRYHADSPGSSDPADAEQQPRLTRISSLPRAILLESHILTLAPNDIAPSASSSEVELPQVYKQSIALFRSLYTLLRTLPAWKLYQRLRRRGAGLGSLGMDVRVRIGPRGGEGQGIAGFDVPLAQDPEANATETFNFPSIPTPLGYACFFFYAQTKRC</sequence>
<dbReference type="GO" id="GO:0005829">
    <property type="term" value="C:cytosol"/>
    <property type="evidence" value="ECO:0007669"/>
    <property type="project" value="TreeGrafter"/>
</dbReference>
<evidence type="ECO:0000256" key="2">
    <source>
        <dbReference type="ARBA" id="ARBA00023006"/>
    </source>
</evidence>
<evidence type="ECO:0000256" key="1">
    <source>
        <dbReference type="ARBA" id="ARBA00005246"/>
    </source>
</evidence>
<dbReference type="AlphaFoldDB" id="A0A067MM70"/>
<dbReference type="Gene3D" id="3.30.900.10">
    <property type="entry name" value="HORMA domain"/>
    <property type="match status" value="1"/>
</dbReference>
<evidence type="ECO:0000259" key="5">
    <source>
        <dbReference type="Pfam" id="PF10033"/>
    </source>
</evidence>
<proteinExistence type="inferred from homology"/>
<reference evidence="7" key="1">
    <citation type="journal article" date="2014" name="Proc. Natl. Acad. Sci. U.S.A.">
        <title>Extensive sampling of basidiomycete genomes demonstrates inadequacy of the white-rot/brown-rot paradigm for wood decay fungi.</title>
        <authorList>
            <person name="Riley R."/>
            <person name="Salamov A.A."/>
            <person name="Brown D.W."/>
            <person name="Nagy L.G."/>
            <person name="Floudas D."/>
            <person name="Held B.W."/>
            <person name="Levasseur A."/>
            <person name="Lombard V."/>
            <person name="Morin E."/>
            <person name="Otillar R."/>
            <person name="Lindquist E.A."/>
            <person name="Sun H."/>
            <person name="LaButti K.M."/>
            <person name="Schmutz J."/>
            <person name="Jabbour D."/>
            <person name="Luo H."/>
            <person name="Baker S.E."/>
            <person name="Pisabarro A.G."/>
            <person name="Walton J.D."/>
            <person name="Blanchette R.A."/>
            <person name="Henrissat B."/>
            <person name="Martin F."/>
            <person name="Cullen D."/>
            <person name="Hibbett D.S."/>
            <person name="Grigoriev I.V."/>
        </authorList>
    </citation>
    <scope>NUCLEOTIDE SEQUENCE [LARGE SCALE GENOMIC DNA]</scope>
    <source>
        <strain evidence="7">FD-172 SS1</strain>
    </source>
</reference>
<dbReference type="InParanoid" id="A0A067MM70"/>
<feature type="domain" description="Autophagy-related protein 13 N-terminal" evidence="5">
    <location>
        <begin position="26"/>
        <end position="266"/>
    </location>
</feature>
<dbReference type="GO" id="GO:1990316">
    <property type="term" value="C:Atg1/ULK1 kinase complex"/>
    <property type="evidence" value="ECO:0007669"/>
    <property type="project" value="InterPro"/>
</dbReference>
<dbReference type="STRING" id="930990.A0A067MM70"/>
<dbReference type="GO" id="GO:0034497">
    <property type="term" value="P:protein localization to phagophore assembly site"/>
    <property type="evidence" value="ECO:0007669"/>
    <property type="project" value="TreeGrafter"/>
</dbReference>
<dbReference type="InterPro" id="IPR036570">
    <property type="entry name" value="HORMA_dom_sf"/>
</dbReference>
<dbReference type="GO" id="GO:0000423">
    <property type="term" value="P:mitophagy"/>
    <property type="evidence" value="ECO:0007669"/>
    <property type="project" value="TreeGrafter"/>
</dbReference>
<protein>
    <recommendedName>
        <fullName evidence="3">Autophagy-related protein 13</fullName>
    </recommendedName>
</protein>
<accession>A0A067MM70</accession>
<dbReference type="Pfam" id="PF10033">
    <property type="entry name" value="ATG13"/>
    <property type="match status" value="1"/>
</dbReference>
<dbReference type="PANTHER" id="PTHR13430:SF4">
    <property type="entry name" value="AUTOPHAGY-RELATED PROTEIN 13"/>
    <property type="match status" value="1"/>
</dbReference>
<organism evidence="6 7">
    <name type="scientific">Botryobasidium botryosum (strain FD-172 SS1)</name>
    <dbReference type="NCBI Taxonomy" id="930990"/>
    <lineage>
        <taxon>Eukaryota</taxon>
        <taxon>Fungi</taxon>
        <taxon>Dikarya</taxon>
        <taxon>Basidiomycota</taxon>
        <taxon>Agaricomycotina</taxon>
        <taxon>Agaricomycetes</taxon>
        <taxon>Cantharellales</taxon>
        <taxon>Botryobasidiaceae</taxon>
        <taxon>Botryobasidium</taxon>
    </lineage>
</organism>
<keyword evidence="7" id="KW-1185">Reference proteome</keyword>
<dbReference type="PANTHER" id="PTHR13430">
    <property type="match status" value="1"/>
</dbReference>
<dbReference type="InterPro" id="IPR040182">
    <property type="entry name" value="ATG13"/>
</dbReference>
<evidence type="ECO:0000313" key="6">
    <source>
        <dbReference type="EMBL" id="KDQ16823.1"/>
    </source>
</evidence>
<evidence type="ECO:0000256" key="3">
    <source>
        <dbReference type="RuleBase" id="RU361214"/>
    </source>
</evidence>
<gene>
    <name evidence="6" type="ORF">BOTBODRAFT_241570</name>
</gene>
<keyword evidence="2 3" id="KW-0072">Autophagy</keyword>
<dbReference type="EMBL" id="KL198026">
    <property type="protein sequence ID" value="KDQ16823.1"/>
    <property type="molecule type" value="Genomic_DNA"/>
</dbReference>
<feature type="region of interest" description="Disordered" evidence="4">
    <location>
        <begin position="70"/>
        <end position="97"/>
    </location>
</feature>